<organism evidence="1 2">
    <name type="scientific">Solanum bulbocastanum</name>
    <name type="common">Wild potato</name>
    <dbReference type="NCBI Taxonomy" id="147425"/>
    <lineage>
        <taxon>Eukaryota</taxon>
        <taxon>Viridiplantae</taxon>
        <taxon>Streptophyta</taxon>
        <taxon>Embryophyta</taxon>
        <taxon>Tracheophyta</taxon>
        <taxon>Spermatophyta</taxon>
        <taxon>Magnoliopsida</taxon>
        <taxon>eudicotyledons</taxon>
        <taxon>Gunneridae</taxon>
        <taxon>Pentapetalae</taxon>
        <taxon>asterids</taxon>
        <taxon>lamiids</taxon>
        <taxon>Solanales</taxon>
        <taxon>Solanaceae</taxon>
        <taxon>Solanoideae</taxon>
        <taxon>Solaneae</taxon>
        <taxon>Solanum</taxon>
    </lineage>
</organism>
<sequence>MKKLFWWAAWSTYEEDFKDQLSAFGALSKNAAKDLLRYPP</sequence>
<dbReference type="EMBL" id="JBANQN010000011">
    <property type="protein sequence ID" value="KAK6775711.1"/>
    <property type="molecule type" value="Genomic_DNA"/>
</dbReference>
<evidence type="ECO:0000313" key="2">
    <source>
        <dbReference type="Proteomes" id="UP001371456"/>
    </source>
</evidence>
<dbReference type="Proteomes" id="UP001371456">
    <property type="component" value="Unassembled WGS sequence"/>
</dbReference>
<gene>
    <name evidence="1" type="ORF">RDI58_026712</name>
</gene>
<comment type="caution">
    <text evidence="1">The sequence shown here is derived from an EMBL/GenBank/DDBJ whole genome shotgun (WGS) entry which is preliminary data.</text>
</comment>
<proteinExistence type="predicted"/>
<dbReference type="AlphaFoldDB" id="A0AAN8SZJ2"/>
<reference evidence="1 2" key="1">
    <citation type="submission" date="2024-02" db="EMBL/GenBank/DDBJ databases">
        <title>de novo genome assembly of Solanum bulbocastanum strain 11H21.</title>
        <authorList>
            <person name="Hosaka A.J."/>
        </authorList>
    </citation>
    <scope>NUCLEOTIDE SEQUENCE [LARGE SCALE GENOMIC DNA]</scope>
    <source>
        <tissue evidence="1">Young leaves</tissue>
    </source>
</reference>
<protein>
    <submittedName>
        <fullName evidence="1">Uncharacterized protein</fullName>
    </submittedName>
</protein>
<accession>A0AAN8SZJ2</accession>
<evidence type="ECO:0000313" key="1">
    <source>
        <dbReference type="EMBL" id="KAK6775711.1"/>
    </source>
</evidence>
<keyword evidence="2" id="KW-1185">Reference proteome</keyword>
<name>A0AAN8SZJ2_SOLBU</name>